<evidence type="ECO:0000313" key="2">
    <source>
        <dbReference type="Proteomes" id="UP001314205"/>
    </source>
</evidence>
<organism evidence="1 2">
    <name type="scientific">Parnassius mnemosyne</name>
    <name type="common">clouded apollo</name>
    <dbReference type="NCBI Taxonomy" id="213953"/>
    <lineage>
        <taxon>Eukaryota</taxon>
        <taxon>Metazoa</taxon>
        <taxon>Ecdysozoa</taxon>
        <taxon>Arthropoda</taxon>
        <taxon>Hexapoda</taxon>
        <taxon>Insecta</taxon>
        <taxon>Pterygota</taxon>
        <taxon>Neoptera</taxon>
        <taxon>Endopterygota</taxon>
        <taxon>Lepidoptera</taxon>
        <taxon>Glossata</taxon>
        <taxon>Ditrysia</taxon>
        <taxon>Papilionoidea</taxon>
        <taxon>Papilionidae</taxon>
        <taxon>Parnassiinae</taxon>
        <taxon>Parnassini</taxon>
        <taxon>Parnassius</taxon>
        <taxon>Driopa</taxon>
    </lineage>
</organism>
<proteinExistence type="predicted"/>
<reference evidence="1 2" key="1">
    <citation type="submission" date="2023-11" db="EMBL/GenBank/DDBJ databases">
        <authorList>
            <person name="Hedman E."/>
            <person name="Englund M."/>
            <person name="Stromberg M."/>
            <person name="Nyberg Akerstrom W."/>
            <person name="Nylinder S."/>
            <person name="Jareborg N."/>
            <person name="Kallberg Y."/>
            <person name="Kronander E."/>
        </authorList>
    </citation>
    <scope>NUCLEOTIDE SEQUENCE [LARGE SCALE GENOMIC DNA]</scope>
</reference>
<dbReference type="AlphaFoldDB" id="A0AAV1LAJ2"/>
<keyword evidence="2" id="KW-1185">Reference proteome</keyword>
<dbReference type="Proteomes" id="UP001314205">
    <property type="component" value="Unassembled WGS sequence"/>
</dbReference>
<protein>
    <recommendedName>
        <fullName evidence="3">Transposase</fullName>
    </recommendedName>
</protein>
<accession>A0AAV1LAJ2</accession>
<comment type="caution">
    <text evidence="1">The sequence shown here is derived from an EMBL/GenBank/DDBJ whole genome shotgun (WGS) entry which is preliminary data.</text>
</comment>
<evidence type="ECO:0008006" key="3">
    <source>
        <dbReference type="Google" id="ProtNLM"/>
    </source>
</evidence>
<dbReference type="EMBL" id="CAVLGL010000087">
    <property type="protein sequence ID" value="CAK1592266.1"/>
    <property type="molecule type" value="Genomic_DNA"/>
</dbReference>
<sequence length="90" mass="10224">MGFSTLRSILLETCRVIWNVLSPSVMPKPTREKWTRIAMEFDEKWNFPNCIAAIDDVGSYGRNSDGGIMQNSIFGKKITFNALGIPQKKR</sequence>
<evidence type="ECO:0000313" key="1">
    <source>
        <dbReference type="EMBL" id="CAK1592266.1"/>
    </source>
</evidence>
<gene>
    <name evidence="1" type="ORF">PARMNEM_LOCUS12274</name>
</gene>
<name>A0AAV1LAJ2_9NEOP</name>